<dbReference type="AlphaFoldDB" id="A0A401Z854"/>
<feature type="transmembrane region" description="Helical" evidence="1">
    <location>
        <begin position="239"/>
        <end position="257"/>
    </location>
</feature>
<comment type="caution">
    <text evidence="2">The sequence shown here is derived from an EMBL/GenBank/DDBJ whole genome shotgun (WGS) entry which is preliminary data.</text>
</comment>
<dbReference type="EMBL" id="BIFQ01000001">
    <property type="protein sequence ID" value="GCE03050.1"/>
    <property type="molecule type" value="Genomic_DNA"/>
</dbReference>
<sequence>MTDTNMQSSTHSDIISQPEENITGTQAIIWTPPFIVFFAALLGFGLGIASLITFIWLNSGLYSVERVAMVYSVVLMVAWLVVLLTGHSWWVRGGALFGLIWAACNFGGFWLSKHGVGAQDPLTIQIHAATSSALLAGALCLSVARVRLKLWDAILLWLVLLAFCAYLGYSYLKVPAGTSSLIFIEGRIVSWTLYLSLAVWWLRPSCWRDQPGLTFLFGLATFLLIVLNRSSTLTTEQNVFFLQVSFLCLLLAAIRVFQEEWRLHRQTNH</sequence>
<feature type="transmembrane region" description="Helical" evidence="1">
    <location>
        <begin position="150"/>
        <end position="169"/>
    </location>
</feature>
<accession>A0A401Z854</accession>
<keyword evidence="1" id="KW-0472">Membrane</keyword>
<protein>
    <submittedName>
        <fullName evidence="2">Uncharacterized protein</fullName>
    </submittedName>
</protein>
<name>A0A401Z854_9CHLR</name>
<feature type="transmembrane region" description="Helical" evidence="1">
    <location>
        <begin position="181"/>
        <end position="202"/>
    </location>
</feature>
<gene>
    <name evidence="2" type="ORF">KDAU_03790</name>
</gene>
<dbReference type="Proteomes" id="UP000287224">
    <property type="component" value="Unassembled WGS sequence"/>
</dbReference>
<keyword evidence="1" id="KW-0812">Transmembrane</keyword>
<reference evidence="3" key="1">
    <citation type="submission" date="2018-12" db="EMBL/GenBank/DDBJ databases">
        <title>Tengunoibacter tsumagoiensis gen. nov., sp. nov., Dictyobacter kobayashii sp. nov., D. alpinus sp. nov., and D. joshuensis sp. nov. and description of Dictyobacteraceae fam. nov. within the order Ktedonobacterales isolated from Tengu-no-mugimeshi.</title>
        <authorList>
            <person name="Wang C.M."/>
            <person name="Zheng Y."/>
            <person name="Sakai Y."/>
            <person name="Toyoda A."/>
            <person name="Minakuchi Y."/>
            <person name="Abe K."/>
            <person name="Yokota A."/>
            <person name="Yabe S."/>
        </authorList>
    </citation>
    <scope>NUCLEOTIDE SEQUENCE [LARGE SCALE GENOMIC DNA]</scope>
    <source>
        <strain evidence="3">S-27</strain>
    </source>
</reference>
<keyword evidence="1" id="KW-1133">Transmembrane helix</keyword>
<organism evidence="2 3">
    <name type="scientific">Dictyobacter aurantiacus</name>
    <dbReference type="NCBI Taxonomy" id="1936993"/>
    <lineage>
        <taxon>Bacteria</taxon>
        <taxon>Bacillati</taxon>
        <taxon>Chloroflexota</taxon>
        <taxon>Ktedonobacteria</taxon>
        <taxon>Ktedonobacterales</taxon>
        <taxon>Dictyobacteraceae</taxon>
        <taxon>Dictyobacter</taxon>
    </lineage>
</organism>
<feature type="transmembrane region" description="Helical" evidence="1">
    <location>
        <begin position="93"/>
        <end position="112"/>
    </location>
</feature>
<feature type="transmembrane region" description="Helical" evidence="1">
    <location>
        <begin position="68"/>
        <end position="86"/>
    </location>
</feature>
<evidence type="ECO:0000313" key="2">
    <source>
        <dbReference type="EMBL" id="GCE03050.1"/>
    </source>
</evidence>
<evidence type="ECO:0000256" key="1">
    <source>
        <dbReference type="SAM" id="Phobius"/>
    </source>
</evidence>
<evidence type="ECO:0000313" key="3">
    <source>
        <dbReference type="Proteomes" id="UP000287224"/>
    </source>
</evidence>
<feature type="transmembrane region" description="Helical" evidence="1">
    <location>
        <begin position="211"/>
        <end position="227"/>
    </location>
</feature>
<proteinExistence type="predicted"/>
<feature type="transmembrane region" description="Helical" evidence="1">
    <location>
        <begin position="124"/>
        <end position="143"/>
    </location>
</feature>
<keyword evidence="3" id="KW-1185">Reference proteome</keyword>
<feature type="transmembrane region" description="Helical" evidence="1">
    <location>
        <begin position="34"/>
        <end position="56"/>
    </location>
</feature>